<keyword evidence="3" id="KW-1185">Reference proteome</keyword>
<gene>
    <name evidence="2" type="ORF">MONAX_5E014421</name>
</gene>
<protein>
    <submittedName>
        <fullName evidence="2">Uncharacterized protein</fullName>
    </submittedName>
</protein>
<organism evidence="2 3">
    <name type="scientific">Marmota monax</name>
    <name type="common">Woodchuck</name>
    <dbReference type="NCBI Taxonomy" id="9995"/>
    <lineage>
        <taxon>Eukaryota</taxon>
        <taxon>Metazoa</taxon>
        <taxon>Chordata</taxon>
        <taxon>Craniata</taxon>
        <taxon>Vertebrata</taxon>
        <taxon>Euteleostomi</taxon>
        <taxon>Mammalia</taxon>
        <taxon>Eutheria</taxon>
        <taxon>Euarchontoglires</taxon>
        <taxon>Glires</taxon>
        <taxon>Rodentia</taxon>
        <taxon>Sciuromorpha</taxon>
        <taxon>Sciuridae</taxon>
        <taxon>Xerinae</taxon>
        <taxon>Marmotini</taxon>
        <taxon>Marmota</taxon>
    </lineage>
</organism>
<comment type="caution">
    <text evidence="2">The sequence shown here is derived from an EMBL/GenBank/DDBJ whole genome shotgun (WGS) entry which is preliminary data.</text>
</comment>
<proteinExistence type="predicted"/>
<feature type="signal peptide" evidence="1">
    <location>
        <begin position="1"/>
        <end position="19"/>
    </location>
</feature>
<dbReference type="EMBL" id="CABDUW010004116">
    <property type="protein sequence ID" value="VTJ90095.1"/>
    <property type="molecule type" value="Genomic_DNA"/>
</dbReference>
<accession>A0A5E4D7F4</accession>
<keyword evidence="1" id="KW-0732">Signal</keyword>
<feature type="chain" id="PRO_5022729850" evidence="1">
    <location>
        <begin position="20"/>
        <end position="110"/>
    </location>
</feature>
<name>A0A5E4D7F4_MARMO</name>
<dbReference type="AlphaFoldDB" id="A0A5E4D7F4"/>
<evidence type="ECO:0000313" key="2">
    <source>
        <dbReference type="EMBL" id="VTJ90095.1"/>
    </source>
</evidence>
<dbReference type="Proteomes" id="UP000335636">
    <property type="component" value="Unassembled WGS sequence"/>
</dbReference>
<sequence>MKTGQWLMVHHQLLNAVVGQLTSVATTHPLVQTVLLSVAQFRLLSVRVHFGDLQIDVGSIARMLHTFLPGYPASTSSKSWRTSSLVTLEISPMREAKLPPPDQGVAQARA</sequence>
<evidence type="ECO:0000256" key="1">
    <source>
        <dbReference type="SAM" id="SignalP"/>
    </source>
</evidence>
<reference evidence="2" key="1">
    <citation type="submission" date="2019-04" db="EMBL/GenBank/DDBJ databases">
        <authorList>
            <person name="Alioto T."/>
            <person name="Alioto T."/>
        </authorList>
    </citation>
    <scope>NUCLEOTIDE SEQUENCE [LARGE SCALE GENOMIC DNA]</scope>
</reference>
<evidence type="ECO:0000313" key="3">
    <source>
        <dbReference type="Proteomes" id="UP000335636"/>
    </source>
</evidence>